<dbReference type="Proteomes" id="UP000789706">
    <property type="component" value="Unassembled WGS sequence"/>
</dbReference>
<feature type="compositionally biased region" description="Polar residues" evidence="1">
    <location>
        <begin position="19"/>
        <end position="28"/>
    </location>
</feature>
<reference evidence="2" key="1">
    <citation type="submission" date="2021-06" db="EMBL/GenBank/DDBJ databases">
        <authorList>
            <person name="Kallberg Y."/>
            <person name="Tangrot J."/>
            <person name="Rosling A."/>
        </authorList>
    </citation>
    <scope>NUCLEOTIDE SEQUENCE</scope>
    <source>
        <strain evidence="2">AZ414A</strain>
    </source>
</reference>
<comment type="caution">
    <text evidence="2">The sequence shown here is derived from an EMBL/GenBank/DDBJ whole genome shotgun (WGS) entry which is preliminary data.</text>
</comment>
<evidence type="ECO:0000313" key="2">
    <source>
        <dbReference type="EMBL" id="CAG8577851.1"/>
    </source>
</evidence>
<gene>
    <name evidence="2" type="ORF">DEBURN_LOCUS8420</name>
</gene>
<organism evidence="2 3">
    <name type="scientific">Diversispora eburnea</name>
    <dbReference type="NCBI Taxonomy" id="1213867"/>
    <lineage>
        <taxon>Eukaryota</taxon>
        <taxon>Fungi</taxon>
        <taxon>Fungi incertae sedis</taxon>
        <taxon>Mucoromycota</taxon>
        <taxon>Glomeromycotina</taxon>
        <taxon>Glomeromycetes</taxon>
        <taxon>Diversisporales</taxon>
        <taxon>Diversisporaceae</taxon>
        <taxon>Diversispora</taxon>
    </lineage>
</organism>
<keyword evidence="3" id="KW-1185">Reference proteome</keyword>
<proteinExistence type="predicted"/>
<dbReference type="EMBL" id="CAJVPK010001232">
    <property type="protein sequence ID" value="CAG8577851.1"/>
    <property type="molecule type" value="Genomic_DNA"/>
</dbReference>
<feature type="region of interest" description="Disordered" evidence="1">
    <location>
        <begin position="82"/>
        <end position="109"/>
    </location>
</feature>
<protein>
    <submittedName>
        <fullName evidence="2">4413_t:CDS:1</fullName>
    </submittedName>
</protein>
<dbReference type="OrthoDB" id="2446523at2759"/>
<feature type="region of interest" description="Disordered" evidence="1">
    <location>
        <begin position="1"/>
        <end position="60"/>
    </location>
</feature>
<dbReference type="AlphaFoldDB" id="A0A9N9BVW5"/>
<feature type="compositionally biased region" description="Basic and acidic residues" evidence="1">
    <location>
        <begin position="82"/>
        <end position="98"/>
    </location>
</feature>
<sequence>MQKQTITTQNTPSKEEMSSPLSENNFENSKQKFCINNSEQIDSRCDDTPTSEISDNSSNSDIYKESLTRCSTSPIYREVLSDAKTFSRSETPQEEKRLPLNHNENPNTPEMKIPYSEPKSTNLLPNQKIPYNQKVERGLRHELFVCITDNNSKGNKIVDIQIPEFSLETILTGSSKVTSQNIVDLFRVAMKVRQKESLCWYCYYKAYENRVSDVKSVNNIDVQSARTLVYNEIKSLLPDITDVNLRKITSRAKKVYILYEGIGIDKIGQVTYSASAISSLKDIQIQNIINDFSKKSTDMNRQAQSTISSEIKVIGVTNCHAHMSSSTDLSNTKRTCNTLAKEFFISITQ</sequence>
<evidence type="ECO:0000256" key="1">
    <source>
        <dbReference type="SAM" id="MobiDB-lite"/>
    </source>
</evidence>
<name>A0A9N9BVW5_9GLOM</name>
<feature type="compositionally biased region" description="Polar residues" evidence="1">
    <location>
        <begin position="1"/>
        <end position="12"/>
    </location>
</feature>
<accession>A0A9N9BVW5</accession>
<evidence type="ECO:0000313" key="3">
    <source>
        <dbReference type="Proteomes" id="UP000789706"/>
    </source>
</evidence>